<dbReference type="Pfam" id="PF06985">
    <property type="entry name" value="HET"/>
    <property type="match status" value="1"/>
</dbReference>
<protein>
    <recommendedName>
        <fullName evidence="2">Heterokaryon incompatibility domain-containing protein</fullName>
    </recommendedName>
</protein>
<dbReference type="PANTHER" id="PTHR24148:SF64">
    <property type="entry name" value="HETEROKARYON INCOMPATIBILITY DOMAIN-CONTAINING PROTEIN"/>
    <property type="match status" value="1"/>
</dbReference>
<accession>W3XKC9</accession>
<feature type="domain" description="Heterokaryon incompatibility" evidence="2">
    <location>
        <begin position="18"/>
        <end position="161"/>
    </location>
</feature>
<evidence type="ECO:0000256" key="1">
    <source>
        <dbReference type="SAM" id="MobiDB-lite"/>
    </source>
</evidence>
<dbReference type="PANTHER" id="PTHR24148">
    <property type="entry name" value="ANKYRIN REPEAT DOMAIN-CONTAINING PROTEIN 39 HOMOLOG-RELATED"/>
    <property type="match status" value="1"/>
</dbReference>
<dbReference type="KEGG" id="pfy:PFICI_00283"/>
<feature type="region of interest" description="Disordered" evidence="1">
    <location>
        <begin position="591"/>
        <end position="615"/>
    </location>
</feature>
<dbReference type="EMBL" id="KI912109">
    <property type="protein sequence ID" value="ETS86455.1"/>
    <property type="molecule type" value="Genomic_DNA"/>
</dbReference>
<organism evidence="3 4">
    <name type="scientific">Pestalotiopsis fici (strain W106-1 / CGMCC3.15140)</name>
    <dbReference type="NCBI Taxonomy" id="1229662"/>
    <lineage>
        <taxon>Eukaryota</taxon>
        <taxon>Fungi</taxon>
        <taxon>Dikarya</taxon>
        <taxon>Ascomycota</taxon>
        <taxon>Pezizomycotina</taxon>
        <taxon>Sordariomycetes</taxon>
        <taxon>Xylariomycetidae</taxon>
        <taxon>Amphisphaeriales</taxon>
        <taxon>Sporocadaceae</taxon>
        <taxon>Pestalotiopsis</taxon>
    </lineage>
</organism>
<sequence>MDRIVLRLGKSLGVLSDKETEHIILCNGMVMKIHPALYGVLLHLRKYRTDGEYWIDRICINQGLNAEKSAQVQMMGEIYAGAEMTLAWLGPVPTFLTRGFENMNRVIANYKSRNPEAPWLVLTDPKDNQIASSKTEGSLVLGALLHIASRGYFGRIWVLQELALAPKVVFHLGKYQFQPGDISELLEVIDWPRAKATVDVDMSCEQKISSEIETGIAAAASMISRLCIPNWIKQVKTLPTFRVKEANNAEDGKWSLHEWLEACIHRHARDNKDLVFAGLSLIRNDLLEIRQDLLLDDPTPPPLPPRRDSLQVHNTLLEEQIPPPLPPRPEALQFQRDPNLPVISSPQSLPQIALLGIHPEANFERPRTGMIDCVGPEETSIGGSSKNVRLWPALHAAYDASEQEVLLNLAACVLSGPDGLKLLSFSSMLRDQSIEWEPSGTPSWVPTVNTKPPLLMEEELNDNLGGDFSAVSSLQNDPKISHDGRSLNLDGCKIGKVQELFDPFFLECDTLAKVESAIEILRVLIHHCPKAKSVMVAFTNSSTYGACRHSLKDIQGLTLGVCSAMDVCLKKSLDWIDKKLSDSGEQSLSLNEKLHSLPQSDTSKEAPNGTGDSQQRVAEFTHKATELRQTLLSTYMDFREAYPEAPWPELELNTPQRDPEEETEVTIAQVQVTKWSVSYLVCHEMFITDTGYIGATASCQIAHDDEVMLIKGAHIPYAFRRVDDAIAIRIQEIEMIDMEKEPAKSNEEIQRLMGEMGKKDGWVLVGEVYVDGVMDGEAVDEYADRFERLTIF</sequence>
<evidence type="ECO:0000313" key="3">
    <source>
        <dbReference type="EMBL" id="ETS86455.1"/>
    </source>
</evidence>
<name>W3XKC9_PESFW</name>
<dbReference type="Proteomes" id="UP000030651">
    <property type="component" value="Unassembled WGS sequence"/>
</dbReference>
<dbReference type="AlphaFoldDB" id="W3XKC9"/>
<dbReference type="InterPro" id="IPR010730">
    <property type="entry name" value="HET"/>
</dbReference>
<dbReference type="HOGENOM" id="CLU_361319_0_0_1"/>
<gene>
    <name evidence="3" type="ORF">PFICI_00283</name>
</gene>
<dbReference type="InParanoid" id="W3XKC9"/>
<dbReference type="OMA" id="CHEMFIT"/>
<dbReference type="GeneID" id="19265296"/>
<evidence type="ECO:0000259" key="2">
    <source>
        <dbReference type="Pfam" id="PF06985"/>
    </source>
</evidence>
<proteinExistence type="predicted"/>
<dbReference type="eggNOG" id="ENOG502SQAW">
    <property type="taxonomic scope" value="Eukaryota"/>
</dbReference>
<evidence type="ECO:0000313" key="4">
    <source>
        <dbReference type="Proteomes" id="UP000030651"/>
    </source>
</evidence>
<dbReference type="InterPro" id="IPR052895">
    <property type="entry name" value="HetReg/Transcr_Mod"/>
</dbReference>
<keyword evidence="4" id="KW-1185">Reference proteome</keyword>
<dbReference type="RefSeq" id="XP_007827055.1">
    <property type="nucleotide sequence ID" value="XM_007828864.1"/>
</dbReference>
<dbReference type="OrthoDB" id="2157530at2759"/>
<reference evidence="4" key="1">
    <citation type="journal article" date="2015" name="BMC Genomics">
        <title>Genomic and transcriptomic analysis of the endophytic fungus Pestalotiopsis fici reveals its lifestyle and high potential for synthesis of natural products.</title>
        <authorList>
            <person name="Wang X."/>
            <person name="Zhang X."/>
            <person name="Liu L."/>
            <person name="Xiang M."/>
            <person name="Wang W."/>
            <person name="Sun X."/>
            <person name="Che Y."/>
            <person name="Guo L."/>
            <person name="Liu G."/>
            <person name="Guo L."/>
            <person name="Wang C."/>
            <person name="Yin W.B."/>
            <person name="Stadler M."/>
            <person name="Zhang X."/>
            <person name="Liu X."/>
        </authorList>
    </citation>
    <scope>NUCLEOTIDE SEQUENCE [LARGE SCALE GENOMIC DNA]</scope>
    <source>
        <strain evidence="4">W106-1 / CGMCC3.15140</strain>
    </source>
</reference>